<proteinExistence type="predicted"/>
<protein>
    <submittedName>
        <fullName evidence="1">Uncharacterized protein</fullName>
    </submittedName>
</protein>
<dbReference type="Proteomes" id="UP000253606">
    <property type="component" value="Chromosome"/>
</dbReference>
<reference evidence="1 2" key="1">
    <citation type="journal article" date="2018" name="Front. Microbiol.">
        <title>Hydrolytic Capabilities as a Key to Environmental Success: Chitinolytic and Cellulolytic Acidobacteria From Acidic Sub-arctic Soils and Boreal Peatlands.</title>
        <authorList>
            <person name="Belova S.E."/>
            <person name="Ravin N.V."/>
            <person name="Pankratov T.A."/>
            <person name="Rakitin A.L."/>
            <person name="Ivanova A.A."/>
            <person name="Beletsky A.V."/>
            <person name="Mardanov A.V."/>
            <person name="Sinninghe Damste J.S."/>
            <person name="Dedysh S.N."/>
        </authorList>
    </citation>
    <scope>NUCLEOTIDE SEQUENCE [LARGE SCALE GENOMIC DNA]</scope>
    <source>
        <strain evidence="1 2">SBC82</strain>
    </source>
</reference>
<dbReference type="EMBL" id="CP030840">
    <property type="protein sequence ID" value="AXC10192.1"/>
    <property type="molecule type" value="Genomic_DNA"/>
</dbReference>
<dbReference type="AlphaFoldDB" id="A0A2Z5FU22"/>
<name>A0A2Z5FU22_9BACT</name>
<dbReference type="KEGG" id="abas:ACPOL_0833"/>
<accession>A0A2Z5FU22</accession>
<evidence type="ECO:0000313" key="1">
    <source>
        <dbReference type="EMBL" id="AXC10192.1"/>
    </source>
</evidence>
<sequence length="43" mass="5306">MRPAYMRWIEYISMEYICQNEYIRWHGEASNFRYGAVLSGTRR</sequence>
<gene>
    <name evidence="1" type="ORF">ACPOL_0833</name>
</gene>
<organism evidence="1 2">
    <name type="scientific">Acidisarcina polymorpha</name>
    <dbReference type="NCBI Taxonomy" id="2211140"/>
    <lineage>
        <taxon>Bacteria</taxon>
        <taxon>Pseudomonadati</taxon>
        <taxon>Acidobacteriota</taxon>
        <taxon>Terriglobia</taxon>
        <taxon>Terriglobales</taxon>
        <taxon>Acidobacteriaceae</taxon>
        <taxon>Acidisarcina</taxon>
    </lineage>
</organism>
<evidence type="ECO:0000313" key="2">
    <source>
        <dbReference type="Proteomes" id="UP000253606"/>
    </source>
</evidence>
<keyword evidence="2" id="KW-1185">Reference proteome</keyword>